<protein>
    <submittedName>
        <fullName evidence="2">Uncharacterized protein</fullName>
    </submittedName>
</protein>
<dbReference type="HOGENOM" id="CLU_829251_0_0_1"/>
<dbReference type="eggNOG" id="ENOG502T6BD">
    <property type="taxonomic scope" value="Eukaryota"/>
</dbReference>
<reference evidence="3" key="1">
    <citation type="journal article" date="2015" name="BMC Genomics">
        <title>Genomic and transcriptomic analysis of the endophytic fungus Pestalotiopsis fici reveals its lifestyle and high potential for synthesis of natural products.</title>
        <authorList>
            <person name="Wang X."/>
            <person name="Zhang X."/>
            <person name="Liu L."/>
            <person name="Xiang M."/>
            <person name="Wang W."/>
            <person name="Sun X."/>
            <person name="Che Y."/>
            <person name="Guo L."/>
            <person name="Liu G."/>
            <person name="Guo L."/>
            <person name="Wang C."/>
            <person name="Yin W.B."/>
            <person name="Stadler M."/>
            <person name="Zhang X."/>
            <person name="Liu X."/>
        </authorList>
    </citation>
    <scope>NUCLEOTIDE SEQUENCE [LARGE SCALE GENOMIC DNA]</scope>
    <source>
        <strain evidence="3">W106-1 / CGMCC3.15140</strain>
    </source>
</reference>
<dbReference type="Proteomes" id="UP000030651">
    <property type="component" value="Unassembled WGS sequence"/>
</dbReference>
<proteinExistence type="predicted"/>
<keyword evidence="3" id="KW-1185">Reference proteome</keyword>
<organism evidence="2 3">
    <name type="scientific">Pestalotiopsis fici (strain W106-1 / CGMCC3.15140)</name>
    <dbReference type="NCBI Taxonomy" id="1229662"/>
    <lineage>
        <taxon>Eukaryota</taxon>
        <taxon>Fungi</taxon>
        <taxon>Dikarya</taxon>
        <taxon>Ascomycota</taxon>
        <taxon>Pezizomycotina</taxon>
        <taxon>Sordariomycetes</taxon>
        <taxon>Xylariomycetidae</taxon>
        <taxon>Amphisphaeriales</taxon>
        <taxon>Sporocadaceae</taxon>
        <taxon>Pestalotiopsis</taxon>
    </lineage>
</organism>
<accession>W3XDI4</accession>
<name>W3XDI4_PESFW</name>
<dbReference type="AlphaFoldDB" id="W3XDI4"/>
<evidence type="ECO:0000313" key="2">
    <source>
        <dbReference type="EMBL" id="ETS84084.1"/>
    </source>
</evidence>
<dbReference type="OrthoDB" id="5153662at2759"/>
<feature type="compositionally biased region" description="Polar residues" evidence="1">
    <location>
        <begin position="235"/>
        <end position="255"/>
    </location>
</feature>
<dbReference type="RefSeq" id="XP_007832732.1">
    <property type="nucleotide sequence ID" value="XM_007834541.1"/>
</dbReference>
<gene>
    <name evidence="2" type="ORF">PFICI_05960</name>
</gene>
<evidence type="ECO:0000256" key="1">
    <source>
        <dbReference type="SAM" id="MobiDB-lite"/>
    </source>
</evidence>
<dbReference type="EMBL" id="KI912111">
    <property type="protein sequence ID" value="ETS84084.1"/>
    <property type="molecule type" value="Genomic_DNA"/>
</dbReference>
<dbReference type="KEGG" id="pfy:PFICI_05960"/>
<feature type="region of interest" description="Disordered" evidence="1">
    <location>
        <begin position="226"/>
        <end position="335"/>
    </location>
</feature>
<evidence type="ECO:0000313" key="3">
    <source>
        <dbReference type="Proteomes" id="UP000030651"/>
    </source>
</evidence>
<feature type="compositionally biased region" description="Basic residues" evidence="1">
    <location>
        <begin position="320"/>
        <end position="335"/>
    </location>
</feature>
<dbReference type="GeneID" id="19270973"/>
<sequence>MDKPSLQPLTRKNLVNHDNAWAADAYKVPCARADTARRQLHQLLWTLGRIGPRGQHILKQLDIYIAGPYSVQCRESADVEPDPNDVQYWEDKLQSYRDQYTPIILLEEAKGRVYSEMMVLRQLGREGARLLALDELYIAGPYEVRCAAERCSEMPLDDVRYWDEKWHHFHTGVEALKSACPRPLSPAALTIDGSLTEAFTSDDDATTEKTVVRRDNKVEAWVHTLQDDAGARPRNGTSHAHQSWTNSSHLLQHQPGNEPANVEPPRPRKRKHQAPEGEDSKSSRELRRSKRLKAHEKLPKTSRQELEDATMSTLGDHGLRRSARLALKPRKRYTG</sequence>
<feature type="compositionally biased region" description="Basic and acidic residues" evidence="1">
    <location>
        <begin position="295"/>
        <end position="306"/>
    </location>
</feature>
<feature type="compositionally biased region" description="Basic and acidic residues" evidence="1">
    <location>
        <begin position="273"/>
        <end position="286"/>
    </location>
</feature>
<dbReference type="InParanoid" id="W3XDI4"/>
<dbReference type="STRING" id="1229662.W3XDI4"/>